<dbReference type="EMBL" id="HBFQ01025910">
    <property type="protein sequence ID" value="CAD8843988.1"/>
    <property type="molecule type" value="Transcribed_RNA"/>
</dbReference>
<dbReference type="SMART" id="SM00698">
    <property type="entry name" value="MORN"/>
    <property type="match status" value="6"/>
</dbReference>
<evidence type="ECO:0000256" key="4">
    <source>
        <dbReference type="ARBA" id="ARBA00039854"/>
    </source>
</evidence>
<gene>
    <name evidence="6" type="ORF">NSCI0253_LOCUS18338</name>
</gene>
<comment type="subcellular location">
    <subcellularLocation>
        <location evidence="1">Cytoplasmic vesicle</location>
        <location evidence="1">Secretory vesicle</location>
        <location evidence="1">Acrosome</location>
    </subcellularLocation>
</comment>
<evidence type="ECO:0000313" key="6">
    <source>
        <dbReference type="EMBL" id="CAD8843988.1"/>
    </source>
</evidence>
<name>A0A7S1A669_NOCSC</name>
<keyword evidence="3" id="KW-0968">Cytoplasmic vesicle</keyword>
<evidence type="ECO:0000256" key="3">
    <source>
        <dbReference type="ARBA" id="ARBA00023329"/>
    </source>
</evidence>
<organism evidence="6">
    <name type="scientific">Noctiluca scintillans</name>
    <name type="common">Sea sparkle</name>
    <name type="synonym">Red tide dinoflagellate</name>
    <dbReference type="NCBI Taxonomy" id="2966"/>
    <lineage>
        <taxon>Eukaryota</taxon>
        <taxon>Sar</taxon>
        <taxon>Alveolata</taxon>
        <taxon>Dinophyceae</taxon>
        <taxon>Noctilucales</taxon>
        <taxon>Noctilucaceae</taxon>
        <taxon>Noctiluca</taxon>
    </lineage>
</organism>
<reference evidence="6" key="1">
    <citation type="submission" date="2021-01" db="EMBL/GenBank/DDBJ databases">
        <authorList>
            <person name="Corre E."/>
            <person name="Pelletier E."/>
            <person name="Niang G."/>
            <person name="Scheremetjew M."/>
            <person name="Finn R."/>
            <person name="Kale V."/>
            <person name="Holt S."/>
            <person name="Cochrane G."/>
            <person name="Meng A."/>
            <person name="Brown T."/>
            <person name="Cohen L."/>
        </authorList>
    </citation>
    <scope>NUCLEOTIDE SEQUENCE</scope>
</reference>
<protein>
    <recommendedName>
        <fullName evidence="4">MORN repeat-containing protein 3</fullName>
    </recommendedName>
</protein>
<dbReference type="InterPro" id="IPR052472">
    <property type="entry name" value="MORN3"/>
</dbReference>
<dbReference type="InterPro" id="IPR003409">
    <property type="entry name" value="MORN"/>
</dbReference>
<dbReference type="PANTHER" id="PTHR46511">
    <property type="entry name" value="MORN REPEAT-CONTAINING PROTEIN 3"/>
    <property type="match status" value="1"/>
</dbReference>
<proteinExistence type="predicted"/>
<sequence>MTNATNFQVGDALSALGILNTTTKTLRNTSVPLWRANNAKAQKVGKRSTIYWVGKNLVGEDGTVTSRQGTTYQGEWLDNKKTGYGVQVYPSGDKFEGQWQEGLRHGEGTLWAPVGKAQKLRKIYVGGWRNDKRHGKGTCFFKSGQLFQGWWINGKMHGKGTLRYANGDLYIGEWQDGQRSGQGTLNKANGDCYEGFWLNDQREGSGSLFYASGKVFVGEWSGDLPRAGVYTQAQENPEQATCVPVTTTLPPVRLALPAEVLEGALRSVRRSRKAFRTKNVPLTTLFADQELESLRVAFKDLQKDDSISIVELEELCAQLGTEVPKTRLAALLTDVGLSPEAQAVTFDGFCRVTALLLEEEATALGLDHTNSHQHLSRGLSDTSDSEAG</sequence>
<keyword evidence="2" id="KW-0677">Repeat</keyword>
<dbReference type="SUPFAM" id="SSF82185">
    <property type="entry name" value="Histone H3 K4-specific methyltransferase SET7/9 N-terminal domain"/>
    <property type="match status" value="2"/>
</dbReference>
<dbReference type="PANTHER" id="PTHR46511:SF1">
    <property type="entry name" value="MORN REPEAT-CONTAINING PROTEIN 3"/>
    <property type="match status" value="1"/>
</dbReference>
<dbReference type="Gene3D" id="2.20.110.10">
    <property type="entry name" value="Histone H3 K4-specific methyltransferase SET7/9 N-terminal domain"/>
    <property type="match status" value="3"/>
</dbReference>
<evidence type="ECO:0000256" key="1">
    <source>
        <dbReference type="ARBA" id="ARBA00004218"/>
    </source>
</evidence>
<dbReference type="GO" id="GO:0001669">
    <property type="term" value="C:acrosomal vesicle"/>
    <property type="evidence" value="ECO:0007669"/>
    <property type="project" value="UniProtKB-SubCell"/>
</dbReference>
<accession>A0A7S1A669</accession>
<evidence type="ECO:0000256" key="2">
    <source>
        <dbReference type="ARBA" id="ARBA00022737"/>
    </source>
</evidence>
<dbReference type="Pfam" id="PF02493">
    <property type="entry name" value="MORN"/>
    <property type="match status" value="6"/>
</dbReference>
<dbReference type="AlphaFoldDB" id="A0A7S1A669"/>
<evidence type="ECO:0000256" key="5">
    <source>
        <dbReference type="ARBA" id="ARBA00045851"/>
    </source>
</evidence>
<comment type="function">
    <text evidence="5">Assembles a suppression complex (suppresome) by tethering SIRT1 and MDM2 to regulate composite modifications of p53/TP53. Confers both deacetylation-mediated functional inactivation, by SIRT1, and ubiquitination-dependent degradation, by MDM2, of p53/TP53, promoting a proliferative and cell survival behaviors. May play a role in the regulation of spermatogenesis.</text>
</comment>